<dbReference type="AlphaFoldDB" id="A0A0R0E5Y4"/>
<dbReference type="OrthoDB" id="1436792at2759"/>
<dbReference type="SMART" id="SM00360">
    <property type="entry name" value="RRM"/>
    <property type="match status" value="1"/>
</dbReference>
<dbReference type="EMBL" id="CM000853">
    <property type="protein sequence ID" value="KRG89141.1"/>
    <property type="molecule type" value="Genomic_DNA"/>
</dbReference>
<dbReference type="Gene3D" id="3.30.70.330">
    <property type="match status" value="1"/>
</dbReference>
<feature type="region of interest" description="Disordered" evidence="2">
    <location>
        <begin position="483"/>
        <end position="588"/>
    </location>
</feature>
<dbReference type="Pfam" id="PF00076">
    <property type="entry name" value="RRM_1"/>
    <property type="match status" value="1"/>
</dbReference>
<feature type="region of interest" description="Disordered" evidence="2">
    <location>
        <begin position="1"/>
        <end position="91"/>
    </location>
</feature>
<dbReference type="InterPro" id="IPR035979">
    <property type="entry name" value="RBD_domain_sf"/>
</dbReference>
<dbReference type="InterPro" id="IPR012677">
    <property type="entry name" value="Nucleotide-bd_a/b_plait_sf"/>
</dbReference>
<dbReference type="InParanoid" id="A0A0R0E5Y4"/>
<dbReference type="SMR" id="A0A0R0E5Y4"/>
<accession>A0A0R0E5Y4</accession>
<name>A0A0R0E5Y4_SOYBN</name>
<evidence type="ECO:0000313" key="4">
    <source>
        <dbReference type="EMBL" id="KRG89141.1"/>
    </source>
</evidence>
<dbReference type="GO" id="GO:0000381">
    <property type="term" value="P:regulation of alternative mRNA splicing, via spliceosome"/>
    <property type="evidence" value="ECO:0000318"/>
    <property type="project" value="GO_Central"/>
</dbReference>
<keyword evidence="6" id="KW-1185">Reference proteome</keyword>
<evidence type="ECO:0000313" key="5">
    <source>
        <dbReference type="EnsemblPlants" id="KRG89141"/>
    </source>
</evidence>
<proteinExistence type="predicted"/>
<evidence type="ECO:0000313" key="6">
    <source>
        <dbReference type="Proteomes" id="UP000008827"/>
    </source>
</evidence>
<dbReference type="InterPro" id="IPR000504">
    <property type="entry name" value="RRM_dom"/>
</dbReference>
<dbReference type="GO" id="GO:0003729">
    <property type="term" value="F:mRNA binding"/>
    <property type="evidence" value="ECO:0000318"/>
    <property type="project" value="GO_Central"/>
</dbReference>
<feature type="domain" description="RRM" evidence="3">
    <location>
        <begin position="148"/>
        <end position="225"/>
    </location>
</feature>
<reference evidence="5" key="2">
    <citation type="submission" date="2018-02" db="UniProtKB">
        <authorList>
            <consortium name="EnsemblPlants"/>
        </authorList>
    </citation>
    <scope>IDENTIFICATION</scope>
    <source>
        <strain evidence="5">Williams 82</strain>
    </source>
</reference>
<dbReference type="PANTHER" id="PTHR34427">
    <property type="entry name" value="DUF4283 DOMAIN PROTEIN"/>
    <property type="match status" value="1"/>
</dbReference>
<keyword evidence="1" id="KW-0694">RNA-binding</keyword>
<reference evidence="4 5" key="1">
    <citation type="journal article" date="2010" name="Nature">
        <title>Genome sequence of the palaeopolyploid soybean.</title>
        <authorList>
            <person name="Schmutz J."/>
            <person name="Cannon S.B."/>
            <person name="Schlueter J."/>
            <person name="Ma J."/>
            <person name="Mitros T."/>
            <person name="Nelson W."/>
            <person name="Hyten D.L."/>
            <person name="Song Q."/>
            <person name="Thelen J.J."/>
            <person name="Cheng J."/>
            <person name="Xu D."/>
            <person name="Hellsten U."/>
            <person name="May G.D."/>
            <person name="Yu Y."/>
            <person name="Sakurai T."/>
            <person name="Umezawa T."/>
            <person name="Bhattacharyya M.K."/>
            <person name="Sandhu D."/>
            <person name="Valliyodan B."/>
            <person name="Lindquist E."/>
            <person name="Peto M."/>
            <person name="Grant D."/>
            <person name="Shu S."/>
            <person name="Goodstein D."/>
            <person name="Barry K."/>
            <person name="Futrell-Griggs M."/>
            <person name="Abernathy B."/>
            <person name="Du J."/>
            <person name="Tian Z."/>
            <person name="Zhu L."/>
            <person name="Gill N."/>
            <person name="Joshi T."/>
            <person name="Libault M."/>
            <person name="Sethuraman A."/>
            <person name="Zhang X.-C."/>
            <person name="Shinozaki K."/>
            <person name="Nguyen H.T."/>
            <person name="Wing R.A."/>
            <person name="Cregan P."/>
            <person name="Specht J."/>
            <person name="Grimwood J."/>
            <person name="Rokhsar D."/>
            <person name="Stacey G."/>
            <person name="Shoemaker R.C."/>
            <person name="Jackson S.A."/>
        </authorList>
    </citation>
    <scope>NUCLEOTIDE SEQUENCE [LARGE SCALE GENOMIC DNA]</scope>
    <source>
        <strain evidence="5">cv. Williams 82</strain>
        <tissue evidence="4">Callus</tissue>
    </source>
</reference>
<dbReference type="OMA" id="NSELEWG"/>
<dbReference type="SUPFAM" id="SSF54928">
    <property type="entry name" value="RNA-binding domain, RBD"/>
    <property type="match status" value="1"/>
</dbReference>
<dbReference type="GO" id="GO:0016607">
    <property type="term" value="C:nuclear speck"/>
    <property type="evidence" value="ECO:0000318"/>
    <property type="project" value="GO_Central"/>
</dbReference>
<protein>
    <recommendedName>
        <fullName evidence="3">RRM domain-containing protein</fullName>
    </recommendedName>
</protein>
<dbReference type="Proteomes" id="UP000008827">
    <property type="component" value="Chromosome 20"/>
</dbReference>
<dbReference type="Gramene" id="KRG89141">
    <property type="protein sequence ID" value="KRG89141"/>
    <property type="gene ID" value="GLYMA_20G003900"/>
</dbReference>
<dbReference type="PANTHER" id="PTHR34427:SF5">
    <property type="entry name" value="DUF4283 DOMAIN-CONTAINING PROTEIN"/>
    <property type="match status" value="1"/>
</dbReference>
<feature type="compositionally biased region" description="Basic and acidic residues" evidence="2">
    <location>
        <begin position="1"/>
        <end position="67"/>
    </location>
</feature>
<organism evidence="4">
    <name type="scientific">Glycine max</name>
    <name type="common">Soybean</name>
    <name type="synonym">Glycine hispida</name>
    <dbReference type="NCBI Taxonomy" id="3847"/>
    <lineage>
        <taxon>Eukaryota</taxon>
        <taxon>Viridiplantae</taxon>
        <taxon>Streptophyta</taxon>
        <taxon>Embryophyta</taxon>
        <taxon>Tracheophyta</taxon>
        <taxon>Spermatophyta</taxon>
        <taxon>Magnoliopsida</taxon>
        <taxon>eudicotyledons</taxon>
        <taxon>Gunneridae</taxon>
        <taxon>Pentapetalae</taxon>
        <taxon>rosids</taxon>
        <taxon>fabids</taxon>
        <taxon>Fabales</taxon>
        <taxon>Fabaceae</taxon>
        <taxon>Papilionoideae</taxon>
        <taxon>50 kb inversion clade</taxon>
        <taxon>NPAAA clade</taxon>
        <taxon>indigoferoid/millettioid clade</taxon>
        <taxon>Phaseoleae</taxon>
        <taxon>Glycine</taxon>
        <taxon>Glycine subgen. Soja</taxon>
    </lineage>
</organism>
<dbReference type="PROSITE" id="PS50102">
    <property type="entry name" value="RRM"/>
    <property type="match status" value="1"/>
</dbReference>
<sequence length="681" mass="77828">MVMRERDESERDEIQRQKQSGRDRERDRVRYRERDNTREREHVRETRSEKGRGRVRTRQRESCRDRSGSSWRRRSMDRTARSYGKARTTGSERVLRHADEDSWTKVVSRRSVKATKKQLIRGRQSKYSEPWGHSKYHSHNWRSNPDITSFYFTHFPDEANEALLWGYFKKWGDVCEVYIAKRLSKEGRRYGFVRFKGVLDVKGLETRLDNIFINDCKLFVNLPRFERGLQKVDSQKKSFTGRKPIDRPSKHGGVITGLLPRTYADVTANGAHTGDTNREEETTTTICINPEEGRGYWCTEAWVGNLKEVMEVGTLEDRTVWELGYNTHITYLGDDMVLLPGLSDHKAQQIIRMEAETRNSLFYSLRKWTPDCRPRNRVVWLQVWGFPIQVWDKDNFRKVVAAIGDVIELDDDTEDRYRLDRARLLVRTPLPPAIRMEVRVGVGDSQYGVWVAEEIGLEVGSARNRTALSEGWSEEILSEDVGDADDAINDGDTQPSCLPEPPHGKRTPSDIQGVEGETNGYGHALGPLGNSQLVVNHWEKSKGSSQGTQGPKYGKLDLRTSFSGPDKGADCTEEEIQQERGHNNQHLGKNLNAEPDVPADQSHVGEEDDYDMQTHSHLISGQSYQSTGPVCNLGPNIIQEGCNKQEAYSVAFSDKHQDHSQIADDTNKTLGPTLKINYSAQ</sequence>
<reference evidence="4" key="3">
    <citation type="submission" date="2018-07" db="EMBL/GenBank/DDBJ databases">
        <title>WGS assembly of Glycine max.</title>
        <authorList>
            <person name="Schmutz J."/>
            <person name="Cannon S."/>
            <person name="Schlueter J."/>
            <person name="Ma J."/>
            <person name="Mitros T."/>
            <person name="Nelson W."/>
            <person name="Hyten D."/>
            <person name="Song Q."/>
            <person name="Thelen J."/>
            <person name="Cheng J."/>
            <person name="Xu D."/>
            <person name="Hellsten U."/>
            <person name="May G."/>
            <person name="Yu Y."/>
            <person name="Sakurai T."/>
            <person name="Umezawa T."/>
            <person name="Bhattacharyya M."/>
            <person name="Sandhu D."/>
            <person name="Valliyodan B."/>
            <person name="Lindquist E."/>
            <person name="Peto M."/>
            <person name="Grant D."/>
            <person name="Shu S."/>
            <person name="Goodstein D."/>
            <person name="Barry K."/>
            <person name="Futrell-Griggs M."/>
            <person name="Abernathy B."/>
            <person name="Du J."/>
            <person name="Tian Z."/>
            <person name="Zhu L."/>
            <person name="Gill N."/>
            <person name="Joshi T."/>
            <person name="Libault M."/>
            <person name="Sethuraman A."/>
            <person name="Zhang X."/>
            <person name="Shinozaki K."/>
            <person name="Nguyen H."/>
            <person name="Wing R."/>
            <person name="Cregan P."/>
            <person name="Specht J."/>
            <person name="Grimwood J."/>
            <person name="Rokhsar D."/>
            <person name="Stacey G."/>
            <person name="Shoemaker R."/>
            <person name="Jackson S."/>
        </authorList>
    </citation>
    <scope>NUCLEOTIDE SEQUENCE</scope>
    <source>
        <tissue evidence="4">Callus</tissue>
    </source>
</reference>
<evidence type="ECO:0000259" key="3">
    <source>
        <dbReference type="PROSITE" id="PS50102"/>
    </source>
</evidence>
<gene>
    <name evidence="4" type="ORF">GLYMA_20G003900</name>
</gene>
<evidence type="ECO:0000256" key="2">
    <source>
        <dbReference type="SAM" id="MobiDB-lite"/>
    </source>
</evidence>
<evidence type="ECO:0000256" key="1">
    <source>
        <dbReference type="PROSITE-ProRule" id="PRU00176"/>
    </source>
</evidence>
<dbReference type="CDD" id="cd00590">
    <property type="entry name" value="RRM_SF"/>
    <property type="match status" value="1"/>
</dbReference>
<dbReference type="EnsemblPlants" id="KRG89141">
    <property type="protein sequence ID" value="KRG89141"/>
    <property type="gene ID" value="GLYMA_20G003900"/>
</dbReference>